<dbReference type="Proteomes" id="UP001516023">
    <property type="component" value="Unassembled WGS sequence"/>
</dbReference>
<sequence>MASSSAYEDVRAAIAEKGSDARVEVNQRALIDKILARYASTGAVYRELLQNSNDAEATIAEIIITTSSSAPNSSSNGGESNGSGKYLKEEVTQVIYRNNGHPFRAQDWARLRKIAEGNPDESKVGAFGVGAYTMFSICEEPLVVSGKRGEEEAMFFFWKGDALWTKTGMAPKGILNMSTSLQNEKDVNNWTSFILPSRDPYPLPDLVEFGQFLTASLTFTQCLSNIRVYVNQTLQMNIQKTILESRVIATPKASSWWKNDGAVTYSSSGMFTLGKAEQLTQTSVLMGVSLRKNLSPTSEMETSVVKARYASALVKTKIPQDIEKRMIRVTKKNPPKELTVQIFLDAADSHDQDDSSKPKTDSKVLSAVKKNRQSRAVQITDSFAPTAGSGRIFIGFRTSQTTGLGIHLAAPLMPTVEREAIDFVDPALRVFNMELLEVAGILMRLALEHEMGRLGIMWDEGKEERDKWKAKQEEQQKLNKSLKTTGVEGARNNDQSKPGNQSASDNDSTTIQSSLFSFASFMARGVKNTLVEAIKAVPVFCEDDETTELLNPTDERPLSLEERDAVILMRAYCPRVSTPDSLVGQCLAKGFGRCLSSLSPPVLTMSGVVRGVDARLCHHGMEAFRIPNVVRRVMLENAREYHTVIATCPILSMHDMIETMKSQVLSEQELIRLLKWWPKICRMDQSFGRYGSALKEVIRFESSLIGGQETVAKNITRATADPRSIQVINLDSILYYTSNKLLQELPLPDTAITRVLQNAVGLRNLEDKSFSQWFVPLPFDMWASFISSHPCLTEAKFSDDKLRIQVLAALSKHYDELGSATGKRRFINLLPVKTLFLPIEIDDGMDTPQCRNPSDIYLSSSDLSAFEGLGKFEKVSVELSKEGVSDDFLLALGVRKTISMDFLFLHLDTLQWNSNPKSLICYLMNAELSQEDFHKLRCTKYLPAKDDQVALYSPIELYLPNEELKMFPFVRFLQWPEVESMTTVQRSFLINKLGMRVDPPLSGIMTYLQAESAKTNASRDEASFVLALRYLAQKLGPKGIYEKEYEQYRGVKFLPCIRQNLETGEVVRERQSPSACFYNPSALIMGFSVLDPDLDTVTIATRTKCLKDPPATLLLKRLIQLVHISQNKLSNLEQKKARKDEKDSLTTTILTLFEGVFLYLSSRTSEFDKSSVAVLAKTAFIPCKSREQVVFCLPSQVFFKGDGTDSLAESLFKEVEYNTFLSLAGVKAEPTVHELFDLMIQKPDEVLDTLGEAKYKTLLRRIASDPPFKQVTKEIRECAFLLGYLVMDEEISDDNDGVNIQKAQYVLARADDIYIVDNSFLRRQFSMLVSPMEQQLEDFYHLVGSRYVSEVVRKEYIVDGRNRRDTTLTKQFANRISERRPLVLSPFVSSRPLVPNAVKLLSDDYLEIIEVDDHSIHAKYMFDRSSKSIPTTCCAKSTSSRKTLIFITPSFDWFDVGTAIGSLILKRCQLEDAFFLSSILEASLDTLRHRGFPVDRVLRPVVVEPPPPPPPDPKPNTEYGGASHNSSLDQIQGDSPPNKSVQPSTGGFDSILSEMFPNCPLDVVQGMLGENPSKEKAREVANQLASFTPSGGRNTKNSTTMNESKTHPEAAKDSSISSSNGLKHGVKQAITTAPKKKSSASIMGRMLGGLRPGSAGGDAASSVSRRVVHQHSSVSKDNQKVSSSPVSDATSQQSLEAMLQESIQSSRSVQSAGVSAPETLLKTLPDGLECGSEGCEVIPQQNIHPFRGPLGTHTAKNGIRIFSASNSSSSYLSNNFDSVDQFSIVLQNLTVVYKVPLATVAIYYDPSGNTIAFNSNKALYFNLRFFVSLHRSHVNSACYAYWYTVFAHELAHNLVTAHNKEHGKFTESIIALYLPKFVDLLTQLAK</sequence>
<reference evidence="4 5" key="1">
    <citation type="journal article" date="2020" name="G3 (Bethesda)">
        <title>Improved Reference Genome for Cyclotella cryptica CCMP332, a Model for Cell Wall Morphogenesis, Salinity Adaptation, and Lipid Production in Diatoms (Bacillariophyta).</title>
        <authorList>
            <person name="Roberts W.R."/>
            <person name="Downey K.M."/>
            <person name="Ruck E.C."/>
            <person name="Traller J.C."/>
            <person name="Alverson A.J."/>
        </authorList>
    </citation>
    <scope>NUCLEOTIDE SEQUENCE [LARGE SCALE GENOMIC DNA]</scope>
    <source>
        <strain evidence="4 5">CCMP332</strain>
    </source>
</reference>
<dbReference type="PANTHER" id="PTHR47839:SF1">
    <property type="entry name" value="DOMAIN PROTEIN, PUTATIVE (AFU_ORTHOLOGUE AFUA_6G04830)-RELATED"/>
    <property type="match status" value="1"/>
</dbReference>
<dbReference type="Pfam" id="PF12449">
    <property type="entry name" value="DUF3684"/>
    <property type="match status" value="2"/>
</dbReference>
<feature type="compositionally biased region" description="Low complexity" evidence="2">
    <location>
        <begin position="1657"/>
        <end position="1675"/>
    </location>
</feature>
<feature type="coiled-coil region" evidence="1">
    <location>
        <begin position="1115"/>
        <end position="1142"/>
    </location>
</feature>
<feature type="region of interest" description="Disordered" evidence="2">
    <location>
        <begin position="467"/>
        <end position="508"/>
    </location>
</feature>
<dbReference type="Pfam" id="PF25794">
    <property type="entry name" value="SACS"/>
    <property type="match status" value="1"/>
</dbReference>
<keyword evidence="5" id="KW-1185">Reference proteome</keyword>
<evidence type="ECO:0000313" key="4">
    <source>
        <dbReference type="EMBL" id="KAL3787874.1"/>
    </source>
</evidence>
<feature type="domain" description="Sacsin/Nov" evidence="3">
    <location>
        <begin position="30"/>
        <end position="147"/>
    </location>
</feature>
<gene>
    <name evidence="4" type="ORF">HJC23_000416</name>
</gene>
<comment type="caution">
    <text evidence="4">The sequence shown here is derived from an EMBL/GenBank/DDBJ whole genome shotgun (WGS) entry which is preliminary data.</text>
</comment>
<evidence type="ECO:0000259" key="3">
    <source>
        <dbReference type="Pfam" id="PF25794"/>
    </source>
</evidence>
<feature type="compositionally biased region" description="Polar residues" evidence="2">
    <location>
        <begin position="1680"/>
        <end position="1711"/>
    </location>
</feature>
<proteinExistence type="predicted"/>
<dbReference type="PANTHER" id="PTHR47839">
    <property type="entry name" value="DOMAIN PROTEIN, PUTATIVE (AFU_ORTHOLOGUE AFUA_6G04830)-RELATED"/>
    <property type="match status" value="1"/>
</dbReference>
<name>A0ABD3PJK9_9STRA</name>
<feature type="region of interest" description="Disordered" evidence="2">
    <location>
        <begin position="1585"/>
        <end position="1623"/>
    </location>
</feature>
<feature type="compositionally biased region" description="Polar residues" evidence="2">
    <location>
        <begin position="1585"/>
        <end position="1603"/>
    </location>
</feature>
<keyword evidence="1" id="KW-0175">Coiled coil</keyword>
<dbReference type="InterPro" id="IPR022155">
    <property type="entry name" value="DUF3684"/>
</dbReference>
<dbReference type="Gene3D" id="3.30.565.10">
    <property type="entry name" value="Histidine kinase-like ATPase, C-terminal domain"/>
    <property type="match status" value="1"/>
</dbReference>
<feature type="compositionally biased region" description="Polar residues" evidence="2">
    <location>
        <begin position="492"/>
        <end position="508"/>
    </location>
</feature>
<dbReference type="InterPro" id="IPR058210">
    <property type="entry name" value="SACS/Nov_dom"/>
</dbReference>
<dbReference type="SUPFAM" id="SSF55874">
    <property type="entry name" value="ATPase domain of HSP90 chaperone/DNA topoisomerase II/histidine kinase"/>
    <property type="match status" value="1"/>
</dbReference>
<feature type="compositionally biased region" description="Pro residues" evidence="2">
    <location>
        <begin position="1503"/>
        <end position="1514"/>
    </location>
</feature>
<dbReference type="EMBL" id="JABMIG020000167">
    <property type="protein sequence ID" value="KAL3787874.1"/>
    <property type="molecule type" value="Genomic_DNA"/>
</dbReference>
<evidence type="ECO:0000256" key="1">
    <source>
        <dbReference type="SAM" id="Coils"/>
    </source>
</evidence>
<accession>A0ABD3PJK9</accession>
<feature type="compositionally biased region" description="Gly residues" evidence="2">
    <location>
        <begin position="1646"/>
        <end position="1656"/>
    </location>
</feature>
<protein>
    <recommendedName>
        <fullName evidence="3">Sacsin/Nov domain-containing protein</fullName>
    </recommendedName>
</protein>
<feature type="region of interest" description="Disordered" evidence="2">
    <location>
        <begin position="1500"/>
        <end position="1549"/>
    </location>
</feature>
<evidence type="ECO:0000313" key="5">
    <source>
        <dbReference type="Proteomes" id="UP001516023"/>
    </source>
</evidence>
<organism evidence="4 5">
    <name type="scientific">Cyclotella cryptica</name>
    <dbReference type="NCBI Taxonomy" id="29204"/>
    <lineage>
        <taxon>Eukaryota</taxon>
        <taxon>Sar</taxon>
        <taxon>Stramenopiles</taxon>
        <taxon>Ochrophyta</taxon>
        <taxon>Bacillariophyta</taxon>
        <taxon>Coscinodiscophyceae</taxon>
        <taxon>Thalassiosirophycidae</taxon>
        <taxon>Stephanodiscales</taxon>
        <taxon>Stephanodiscaceae</taxon>
        <taxon>Cyclotella</taxon>
    </lineage>
</organism>
<feature type="compositionally biased region" description="Basic and acidic residues" evidence="2">
    <location>
        <begin position="467"/>
        <end position="477"/>
    </location>
</feature>
<dbReference type="InterPro" id="IPR036890">
    <property type="entry name" value="HATPase_C_sf"/>
</dbReference>
<feature type="compositionally biased region" description="Polar residues" evidence="2">
    <location>
        <begin position="1523"/>
        <end position="1547"/>
    </location>
</feature>
<feature type="region of interest" description="Disordered" evidence="2">
    <location>
        <begin position="1645"/>
        <end position="1711"/>
    </location>
</feature>
<evidence type="ECO:0000256" key="2">
    <source>
        <dbReference type="SAM" id="MobiDB-lite"/>
    </source>
</evidence>